<protein>
    <submittedName>
        <fullName evidence="1">Uncharacterized protein</fullName>
    </submittedName>
</protein>
<evidence type="ECO:0000313" key="2">
    <source>
        <dbReference type="Proteomes" id="UP000012101"/>
    </source>
</evidence>
<gene>
    <name evidence="1" type="ORF">LEP1GSC038_4279</name>
</gene>
<dbReference type="EMBL" id="AFJM02000043">
    <property type="protein sequence ID" value="EMM71955.1"/>
    <property type="molecule type" value="Genomic_DNA"/>
</dbReference>
<proteinExistence type="predicted"/>
<organism evidence="1 2">
    <name type="scientific">Leptospira weilii str. 2006001855</name>
    <dbReference type="NCBI Taxonomy" id="996804"/>
    <lineage>
        <taxon>Bacteria</taxon>
        <taxon>Pseudomonadati</taxon>
        <taxon>Spirochaetota</taxon>
        <taxon>Spirochaetia</taxon>
        <taxon>Leptospirales</taxon>
        <taxon>Leptospiraceae</taxon>
        <taxon>Leptospira</taxon>
    </lineage>
</organism>
<comment type="caution">
    <text evidence="1">The sequence shown here is derived from an EMBL/GenBank/DDBJ whole genome shotgun (WGS) entry which is preliminary data.</text>
</comment>
<dbReference type="Proteomes" id="UP000012101">
    <property type="component" value="Unassembled WGS sequence"/>
</dbReference>
<dbReference type="AlphaFoldDB" id="M6FHR2"/>
<accession>M6FHR2</accession>
<name>M6FHR2_9LEPT</name>
<reference evidence="1 2" key="1">
    <citation type="submission" date="2013-01" db="EMBL/GenBank/DDBJ databases">
        <authorList>
            <person name="Harkins D.M."/>
            <person name="Durkin A.S."/>
            <person name="Brinkac L.M."/>
            <person name="Haft D.H."/>
            <person name="Selengut J.D."/>
            <person name="Sanka R."/>
            <person name="DePew J."/>
            <person name="Purushe J."/>
            <person name="Hospenthal D.R."/>
            <person name="Murray C.K."/>
            <person name="Pimentel G."/>
            <person name="Wasfy M."/>
            <person name="Vinetz J.M."/>
            <person name="Sutton G.G."/>
            <person name="Nierman W.C."/>
            <person name="Fouts D.E."/>
        </authorList>
    </citation>
    <scope>NUCLEOTIDE SEQUENCE [LARGE SCALE GENOMIC DNA]</scope>
    <source>
        <strain evidence="1 2">2006001855</strain>
    </source>
</reference>
<sequence length="76" mass="9192">MNFTVNLLLGRVKMILENKRSVLQKYSGFQKLSQIGKFRFFRGRFQYSNFRNKFVIVFYSRVRVVKSIQNERCDES</sequence>
<evidence type="ECO:0000313" key="1">
    <source>
        <dbReference type="EMBL" id="EMM71955.1"/>
    </source>
</evidence>